<protein>
    <submittedName>
        <fullName evidence="1">Uncharacterized protein</fullName>
    </submittedName>
</protein>
<evidence type="ECO:0000313" key="2">
    <source>
        <dbReference type="Proteomes" id="UP000058636"/>
    </source>
</evidence>
<organism evidence="1 2">
    <name type="scientific">Thermotoga petrophila</name>
    <dbReference type="NCBI Taxonomy" id="93929"/>
    <lineage>
        <taxon>Bacteria</taxon>
        <taxon>Thermotogati</taxon>
        <taxon>Thermotogota</taxon>
        <taxon>Thermotogae</taxon>
        <taxon>Thermotogales</taxon>
        <taxon>Thermotogaceae</taxon>
        <taxon>Thermotoga</taxon>
    </lineage>
</organism>
<accession>A0A101EQU1</accession>
<proteinExistence type="predicted"/>
<comment type="caution">
    <text evidence="1">The sequence shown here is derived from an EMBL/GenBank/DDBJ whole genome shotgun (WGS) entry which is preliminary data.</text>
</comment>
<dbReference type="EMBL" id="LGFG01000043">
    <property type="protein sequence ID" value="KUK23193.1"/>
    <property type="molecule type" value="Genomic_DNA"/>
</dbReference>
<reference evidence="1 2" key="1">
    <citation type="journal article" date="2015" name="MBio">
        <title>Genome-Resolved Metagenomic Analysis Reveals Roles for Candidate Phyla and Other Microbial Community Members in Biogeochemical Transformations in Oil Reservoirs.</title>
        <authorList>
            <person name="Hu P."/>
            <person name="Tom L."/>
            <person name="Singh A."/>
            <person name="Thomas B.C."/>
            <person name="Baker B.J."/>
            <person name="Piceno Y.M."/>
            <person name="Andersen G.L."/>
            <person name="Banfield J.F."/>
        </authorList>
    </citation>
    <scope>NUCLEOTIDE SEQUENCE [LARGE SCALE GENOMIC DNA]</scope>
    <source>
        <strain evidence="1">46_26</strain>
    </source>
</reference>
<evidence type="ECO:0000313" key="1">
    <source>
        <dbReference type="EMBL" id="KUK23193.1"/>
    </source>
</evidence>
<dbReference type="PATRIC" id="fig|93930.3.peg.1569"/>
<name>A0A101EQU1_9THEM</name>
<gene>
    <name evidence="1" type="ORF">XD57_0718</name>
</gene>
<sequence length="499" mass="57051">MRKLALISLVLLAVLGMPQEWVSRSFGPISWQQPSDWQETPPLGLNSTGVFKGVGDGQTLNQGVGVFFIYDAGVEVALVYGLSQDASLVDQGETEWKGFKGRYYKFEGNNLSFNVQVFPLGMRDLVFWSFVAGEPADEDLKTLEKILSSIDLNERFKFSRWSSQDGTLEIYQNGNHIEGTFGEKTLEGIVIENSIFGWWKKSDSTGSVGPSQFWDGAFNGKFVEGKLQLLFSNLEDPFHSLEGTTVIFENVSGKFESSAAEEVFVTESLLCRSVYENAPFATDTAFTLFDERIVMWSTTKPFENSHIFKWEWYDPDGNLKETVYYVVAPTIETGYDYYDSVWGWMTTDGFGENVFGNWKVVVYADGKKLDESSFKVVQEPEMKTIETETFKLNVPAYTYYQLSEGVHYFILDIANLIFAEAHYETEPLNGEVYKTPNYEVNFIETSMPDYQTGQNFTYWIVQFPEKDGQYLYMGFYAPEEDFKRLESLFERILNSVELK</sequence>
<dbReference type="Proteomes" id="UP000058636">
    <property type="component" value="Unassembled WGS sequence"/>
</dbReference>
<dbReference type="AlphaFoldDB" id="A0A101EQU1"/>